<evidence type="ECO:0000256" key="9">
    <source>
        <dbReference type="ARBA" id="ARBA00022840"/>
    </source>
</evidence>
<dbReference type="Gene3D" id="3.30.70.1450">
    <property type="entry name" value="Regulator of K+ conductance, C-terminal domain"/>
    <property type="match status" value="2"/>
</dbReference>
<dbReference type="AlphaFoldDB" id="C5ZY19"/>
<feature type="transmembrane region" description="Helical" evidence="13">
    <location>
        <begin position="855"/>
        <end position="873"/>
    </location>
</feature>
<dbReference type="NCBIfam" id="NF003478">
    <property type="entry name" value="PRK05124.1"/>
    <property type="match status" value="1"/>
</dbReference>
<dbReference type="CDD" id="cd04166">
    <property type="entry name" value="CysN_ATPS"/>
    <property type="match status" value="1"/>
</dbReference>
<dbReference type="PROSITE" id="PS51722">
    <property type="entry name" value="G_TR_2"/>
    <property type="match status" value="1"/>
</dbReference>
<dbReference type="Pfam" id="PF03600">
    <property type="entry name" value="CitMHS"/>
    <property type="match status" value="1"/>
</dbReference>
<dbReference type="NCBIfam" id="TIGR02034">
    <property type="entry name" value="CysN"/>
    <property type="match status" value="1"/>
</dbReference>
<feature type="domain" description="Tr-type G" evidence="15">
    <location>
        <begin position="16"/>
        <end position="238"/>
    </location>
</feature>
<dbReference type="InterPro" id="IPR041757">
    <property type="entry name" value="CysN_GTP-bd"/>
</dbReference>
<evidence type="ECO:0000259" key="14">
    <source>
        <dbReference type="PROSITE" id="PS51202"/>
    </source>
</evidence>
<dbReference type="InterPro" id="IPR006037">
    <property type="entry name" value="RCK_C"/>
</dbReference>
<dbReference type="InterPro" id="IPR031157">
    <property type="entry name" value="G_TR_CS"/>
</dbReference>
<keyword evidence="6" id="KW-0548">Nucleotidyltransferase</keyword>
<evidence type="ECO:0000256" key="1">
    <source>
        <dbReference type="ARBA" id="ARBA00004141"/>
    </source>
</evidence>
<dbReference type="InterPro" id="IPR000795">
    <property type="entry name" value="T_Tr_GTP-bd_dom"/>
</dbReference>
<dbReference type="eggNOG" id="COG0490">
    <property type="taxonomic scope" value="Bacteria"/>
</dbReference>
<dbReference type="SUPFAM" id="SSF50447">
    <property type="entry name" value="Translation proteins"/>
    <property type="match status" value="1"/>
</dbReference>
<dbReference type="PRINTS" id="PR00315">
    <property type="entry name" value="ELONGATNFCT"/>
</dbReference>
<dbReference type="GO" id="GO:0003924">
    <property type="term" value="F:GTPase activity"/>
    <property type="evidence" value="ECO:0007669"/>
    <property type="project" value="InterPro"/>
</dbReference>
<evidence type="ECO:0000256" key="11">
    <source>
        <dbReference type="ARBA" id="ARBA00023134"/>
    </source>
</evidence>
<feature type="transmembrane region" description="Helical" evidence="13">
    <location>
        <begin position="568"/>
        <end position="591"/>
    </location>
</feature>
<dbReference type="OrthoDB" id="9804504at2"/>
<feature type="transmembrane region" description="Helical" evidence="13">
    <location>
        <begin position="963"/>
        <end position="981"/>
    </location>
</feature>
<dbReference type="InterPro" id="IPR054696">
    <property type="entry name" value="GTP-eEF1A_C"/>
</dbReference>
<dbReference type="GO" id="GO:0005524">
    <property type="term" value="F:ATP binding"/>
    <property type="evidence" value="ECO:0007669"/>
    <property type="project" value="UniProtKB-KW"/>
</dbReference>
<feature type="transmembrane region" description="Helical" evidence="13">
    <location>
        <begin position="603"/>
        <end position="622"/>
    </location>
</feature>
<reference evidence="16 17" key="1">
    <citation type="journal article" date="2009" name="J. Bacteriol.">
        <title>Genome sequence of the emerging pathogen Helicobacter canadensis.</title>
        <authorList>
            <person name="Loman N.J."/>
            <person name="Snyder L.A."/>
            <person name="Linton J.D."/>
            <person name="Langdon R."/>
            <person name="Lawson A.J."/>
            <person name="Weinstock G.M."/>
            <person name="Wren B.W."/>
            <person name="Pallen M.J."/>
        </authorList>
    </citation>
    <scope>NUCLEOTIDE SEQUENCE [LARGE SCALE GENOMIC DNA]</scope>
    <source>
        <strain evidence="16 17">MIT 98-5491</strain>
    </source>
</reference>
<evidence type="ECO:0000256" key="7">
    <source>
        <dbReference type="ARBA" id="ARBA00022737"/>
    </source>
</evidence>
<dbReference type="Gene3D" id="3.40.50.300">
    <property type="entry name" value="P-loop containing nucleotide triphosphate hydrolases"/>
    <property type="match status" value="1"/>
</dbReference>
<feature type="domain" description="RCK C-terminal" evidence="14">
    <location>
        <begin position="755"/>
        <end position="841"/>
    </location>
</feature>
<dbReference type="Pfam" id="PF00009">
    <property type="entry name" value="GTP_EFTU"/>
    <property type="match status" value="1"/>
</dbReference>
<dbReference type="PANTHER" id="PTHR43652">
    <property type="entry name" value="BASIC AMINO ACID ANTIPORTER YFCC-RELATED"/>
    <property type="match status" value="1"/>
</dbReference>
<dbReference type="EC" id="2.7.7.4" evidence="2"/>
<dbReference type="CDD" id="cd04095">
    <property type="entry name" value="CysN_NoDQ_III"/>
    <property type="match status" value="1"/>
</dbReference>
<dbReference type="eggNOG" id="COG0471">
    <property type="taxonomic scope" value="Bacteria"/>
</dbReference>
<keyword evidence="11" id="KW-0342">GTP-binding</keyword>
<dbReference type="PROSITE" id="PS51202">
    <property type="entry name" value="RCK_C"/>
    <property type="match status" value="2"/>
</dbReference>
<dbReference type="InterPro" id="IPR044139">
    <property type="entry name" value="CysN_NoDQ_III"/>
</dbReference>
<dbReference type="FunFam" id="3.40.50.300:FF:000119">
    <property type="entry name" value="Sulfate adenylyltransferase subunit 1"/>
    <property type="match status" value="1"/>
</dbReference>
<dbReference type="RefSeq" id="WP_006656948.1">
    <property type="nucleotide sequence ID" value="NZ_CM000776.2"/>
</dbReference>
<dbReference type="GO" id="GO:0005886">
    <property type="term" value="C:plasma membrane"/>
    <property type="evidence" value="ECO:0007669"/>
    <property type="project" value="TreeGrafter"/>
</dbReference>
<evidence type="ECO:0000256" key="5">
    <source>
        <dbReference type="ARBA" id="ARBA00022692"/>
    </source>
</evidence>
<dbReference type="eggNOG" id="COG2895">
    <property type="taxonomic scope" value="Bacteria"/>
</dbReference>
<evidence type="ECO:0000313" key="17">
    <source>
        <dbReference type="Proteomes" id="UP000007032"/>
    </source>
</evidence>
<dbReference type="InterPro" id="IPR009001">
    <property type="entry name" value="Transl_elong_EF1A/Init_IF2_C"/>
</dbReference>
<evidence type="ECO:0000256" key="4">
    <source>
        <dbReference type="ARBA" id="ARBA00022679"/>
    </source>
</evidence>
<dbReference type="GO" id="GO:0005525">
    <property type="term" value="F:GTP binding"/>
    <property type="evidence" value="ECO:0007669"/>
    <property type="project" value="UniProtKB-KW"/>
</dbReference>
<evidence type="ECO:0000313" key="16">
    <source>
        <dbReference type="EMBL" id="EES90037.1"/>
    </source>
</evidence>
<evidence type="ECO:0000256" key="13">
    <source>
        <dbReference type="SAM" id="Phobius"/>
    </source>
</evidence>
<comment type="subcellular location">
    <subcellularLocation>
        <location evidence="1">Membrane</location>
        <topology evidence="1">Multi-pass membrane protein</topology>
    </subcellularLocation>
</comment>
<dbReference type="InterPro" id="IPR027417">
    <property type="entry name" value="P-loop_NTPase"/>
</dbReference>
<gene>
    <name evidence="16" type="ORF">HCAN_1329</name>
</gene>
<keyword evidence="8" id="KW-0547">Nucleotide-binding</keyword>
<feature type="domain" description="RCK C-terminal" evidence="14">
    <location>
        <begin position="668"/>
        <end position="753"/>
    </location>
</feature>
<proteinExistence type="predicted"/>
<dbReference type="GO" id="GO:0006813">
    <property type="term" value="P:potassium ion transport"/>
    <property type="evidence" value="ECO:0007669"/>
    <property type="project" value="InterPro"/>
</dbReference>
<dbReference type="InterPro" id="IPR004680">
    <property type="entry name" value="Cit_transptr-like_dom"/>
</dbReference>
<dbReference type="SUPFAM" id="SSF116726">
    <property type="entry name" value="TrkA C-terminal domain-like"/>
    <property type="match status" value="2"/>
</dbReference>
<dbReference type="InterPro" id="IPR036721">
    <property type="entry name" value="RCK_C_sf"/>
</dbReference>
<feature type="transmembrane region" description="Helical" evidence="13">
    <location>
        <begin position="499"/>
        <end position="518"/>
    </location>
</feature>
<feature type="transmembrane region" description="Helical" evidence="13">
    <location>
        <begin position="1025"/>
        <end position="1045"/>
    </location>
</feature>
<dbReference type="Proteomes" id="UP000007032">
    <property type="component" value="Chromosome"/>
</dbReference>
<keyword evidence="12 13" id="KW-0472">Membrane</keyword>
<evidence type="ECO:0000259" key="15">
    <source>
        <dbReference type="PROSITE" id="PS51722"/>
    </source>
</evidence>
<organism evidence="16 17">
    <name type="scientific">Helicobacter canadensis MIT 98-5491</name>
    <dbReference type="NCBI Taxonomy" id="537970"/>
    <lineage>
        <taxon>Bacteria</taxon>
        <taxon>Pseudomonadati</taxon>
        <taxon>Campylobacterota</taxon>
        <taxon>Epsilonproteobacteria</taxon>
        <taxon>Campylobacterales</taxon>
        <taxon>Helicobacteraceae</taxon>
        <taxon>Helicobacter</taxon>
    </lineage>
</organism>
<dbReference type="InterPro" id="IPR009000">
    <property type="entry name" value="Transl_B-barrel_sf"/>
</dbReference>
<feature type="transmembrane region" description="Helical" evidence="13">
    <location>
        <begin position="902"/>
        <end position="921"/>
    </location>
</feature>
<keyword evidence="17" id="KW-1185">Reference proteome</keyword>
<accession>C5ZY19</accession>
<dbReference type="SUPFAM" id="SSF50465">
    <property type="entry name" value="EF-Tu/eEF-1alpha/eIF2-gamma C-terminal domain"/>
    <property type="match status" value="1"/>
</dbReference>
<name>C5ZY19_9HELI</name>
<dbReference type="EMBL" id="CM000776">
    <property type="protein sequence ID" value="EES90037.1"/>
    <property type="molecule type" value="Genomic_DNA"/>
</dbReference>
<sequence length="1047" mass="116683">MNLNEIKEYLKQHENKELCRFITCGSVDDGKSTLIGRMLYDSKTLFEDQIKTLEKDSQKNKNSKEGQNLDFALLVDGLASEREQGITIDVAYRFFTTQKRKFIIADTPGHEQYTRNMATGASNADIAILLIDARKGVLTQTKRHSYIVSLLGIKQFIIAINKMDLVDFKQEVFDQITKDYKAILPSLQNYEDIKIHFVPICAIDGDNITSKSANMPWYSGETLSTLLDTLPITTNINQDFIMSVQYVNRPHLNFRGFCGNIASGSVRVGDEIVILPSLKTSKIKEIITPNIKELRPSKDQKIQSSKSASFPSAITLTLEDEIDISRGDIITAKNVEIPISNAFKAMIIWMSEIPLNLHENYLIKIANLTTNVIFSQIDFKKDINTFEEYPAKTLELNDIAKCTLNLNKKTALEIYKKNKTLGSFIIIDKYSNETLAAGMIEEILDTKSENRIYTQAERELNAYIRKNYPEWECKKNMKVIVALSILTLLLLLVSGKFRASLPFGGVALLYYLLGYLDLKTFLGSYTSDSLVVLVLLLLVSIAVEKSAVMSYASKFIIGKSYYFSLFKLGVIVSAISAFLNNTAVVASFMGLIKNNKFQNPSKLLIPLSYFSIAGGTMTLIGTSTNLIVNSFVVQNGLESLKIFDFFAVGFCISLGVMIILMLFSKLLPNYTDKEQEISEYLISAKVLPNSPLIGKSIEKNGLRKLEFLFLIEILREGRSLSPVSPDEIICKEDQLVFSGDVAHLETLKEFKGLEIGKQNPKIKDLELVDAIITPNSNLIGKSVKEANFRTKFDAGIIALKKGSQNISKIGSSILSAGDRLILSVGKDFKTRDNILKNFYIISNINKLQKLNKAQSLFIVFGFLSVITLSALGIFSLLKALIVFLFVLLVFKFLKFDEIKRRFPLDIFIIVGSSLAITKVLVESGLAQDFANLIISIFGQYGVYGSFIGIYLLTLLLTEMITNNAAAALAFPIALATAQSLGVSPIPFIFAVAYGASCGFMMPHGYQTHLMVTSMCGYKTMDFVKIGFVVSLTYSIIALSLIPIFFSF</sequence>
<keyword evidence="3" id="KW-0813">Transport</keyword>
<dbReference type="GO" id="GO:0006790">
    <property type="term" value="P:sulfur compound metabolic process"/>
    <property type="evidence" value="ECO:0007669"/>
    <property type="project" value="InterPro"/>
</dbReference>
<dbReference type="GO" id="GO:0004781">
    <property type="term" value="F:sulfate adenylyltransferase (ATP) activity"/>
    <property type="evidence" value="ECO:0007669"/>
    <property type="project" value="UniProtKB-EC"/>
</dbReference>
<dbReference type="PANTHER" id="PTHR43652:SF2">
    <property type="entry name" value="BASIC AMINO ACID ANTIPORTER YFCC-RELATED"/>
    <property type="match status" value="1"/>
</dbReference>
<keyword evidence="7" id="KW-0677">Repeat</keyword>
<dbReference type="SUPFAM" id="SSF52540">
    <property type="entry name" value="P-loop containing nucleoside triphosphate hydrolases"/>
    <property type="match status" value="1"/>
</dbReference>
<evidence type="ECO:0000256" key="8">
    <source>
        <dbReference type="ARBA" id="ARBA00022741"/>
    </source>
</evidence>
<protein>
    <recommendedName>
        <fullName evidence="2">sulfate adenylyltransferase</fullName>
        <ecNumber evidence="2">2.7.7.4</ecNumber>
    </recommendedName>
</protein>
<keyword evidence="9" id="KW-0067">ATP-binding</keyword>
<dbReference type="STRING" id="537970.HCAN_1329"/>
<dbReference type="GO" id="GO:0008324">
    <property type="term" value="F:monoatomic cation transmembrane transporter activity"/>
    <property type="evidence" value="ECO:0007669"/>
    <property type="project" value="InterPro"/>
</dbReference>
<dbReference type="InterPro" id="IPR051679">
    <property type="entry name" value="DASS-Related_Transporters"/>
</dbReference>
<dbReference type="HOGENOM" id="CLU_291485_0_0_7"/>
<dbReference type="PROSITE" id="PS00301">
    <property type="entry name" value="G_TR_1"/>
    <property type="match status" value="1"/>
</dbReference>
<dbReference type="InterPro" id="IPR044138">
    <property type="entry name" value="CysN_II"/>
</dbReference>
<evidence type="ECO:0000256" key="6">
    <source>
        <dbReference type="ARBA" id="ARBA00022695"/>
    </source>
</evidence>
<evidence type="ECO:0000256" key="10">
    <source>
        <dbReference type="ARBA" id="ARBA00022989"/>
    </source>
</evidence>
<feature type="transmembrane region" description="Helical" evidence="13">
    <location>
        <begin position="530"/>
        <end position="548"/>
    </location>
</feature>
<feature type="transmembrane region" description="Helical" evidence="13">
    <location>
        <begin position="642"/>
        <end position="663"/>
    </location>
</feature>
<evidence type="ECO:0000256" key="3">
    <source>
        <dbReference type="ARBA" id="ARBA00022448"/>
    </source>
</evidence>
<dbReference type="Gene3D" id="2.40.30.10">
    <property type="entry name" value="Translation factors"/>
    <property type="match status" value="2"/>
</dbReference>
<dbReference type="Pfam" id="PF02080">
    <property type="entry name" value="TrkA_C"/>
    <property type="match status" value="2"/>
</dbReference>
<dbReference type="Pfam" id="PF22594">
    <property type="entry name" value="GTP-eEF1A_C"/>
    <property type="match status" value="1"/>
</dbReference>
<keyword evidence="4 16" id="KW-0808">Transferase</keyword>
<keyword evidence="10 13" id="KW-1133">Transmembrane helix</keyword>
<keyword evidence="5 13" id="KW-0812">Transmembrane</keyword>
<dbReference type="CDD" id="cd03695">
    <property type="entry name" value="CysN_NodQ_II"/>
    <property type="match status" value="1"/>
</dbReference>
<feature type="transmembrane region" description="Helical" evidence="13">
    <location>
        <begin position="933"/>
        <end position="956"/>
    </location>
</feature>
<evidence type="ECO:0000256" key="12">
    <source>
        <dbReference type="ARBA" id="ARBA00023136"/>
    </source>
</evidence>
<evidence type="ECO:0000256" key="2">
    <source>
        <dbReference type="ARBA" id="ARBA00012391"/>
    </source>
</evidence>
<dbReference type="InterPro" id="IPR011779">
    <property type="entry name" value="SO4_adenylTrfase_lsu"/>
</dbReference>